<dbReference type="STRING" id="48709.A0A1D2ME48"/>
<evidence type="ECO:0000256" key="3">
    <source>
        <dbReference type="ARBA" id="ARBA00009119"/>
    </source>
</evidence>
<dbReference type="InterPro" id="IPR018121">
    <property type="entry name" value="7-in-absentia-prot_TRAF-dom"/>
</dbReference>
<accession>A0A1D2ME48</accession>
<dbReference type="InterPro" id="IPR013083">
    <property type="entry name" value="Znf_RING/FYVE/PHD"/>
</dbReference>
<evidence type="ECO:0000256" key="9">
    <source>
        <dbReference type="PROSITE-ProRule" id="PRU00455"/>
    </source>
</evidence>
<dbReference type="Pfam" id="PF21361">
    <property type="entry name" value="Sina_ZnF"/>
    <property type="match status" value="1"/>
</dbReference>
<dbReference type="PROSITE" id="PS51081">
    <property type="entry name" value="ZF_SIAH"/>
    <property type="match status" value="1"/>
</dbReference>
<dbReference type="InterPro" id="IPR013010">
    <property type="entry name" value="Znf_SIAH"/>
</dbReference>
<evidence type="ECO:0000256" key="4">
    <source>
        <dbReference type="ARBA" id="ARBA00022679"/>
    </source>
</evidence>
<keyword evidence="5 10" id="KW-0479">Metal-binding</keyword>
<dbReference type="GO" id="GO:0043161">
    <property type="term" value="P:proteasome-mediated ubiquitin-dependent protein catabolic process"/>
    <property type="evidence" value="ECO:0007669"/>
    <property type="project" value="TreeGrafter"/>
</dbReference>
<organism evidence="12 13">
    <name type="scientific">Orchesella cincta</name>
    <name type="common">Springtail</name>
    <name type="synonym">Podura cincta</name>
    <dbReference type="NCBI Taxonomy" id="48709"/>
    <lineage>
        <taxon>Eukaryota</taxon>
        <taxon>Metazoa</taxon>
        <taxon>Ecdysozoa</taxon>
        <taxon>Arthropoda</taxon>
        <taxon>Hexapoda</taxon>
        <taxon>Collembola</taxon>
        <taxon>Entomobryomorpha</taxon>
        <taxon>Entomobryoidea</taxon>
        <taxon>Orchesellidae</taxon>
        <taxon>Orchesellinae</taxon>
        <taxon>Orchesella</taxon>
    </lineage>
</organism>
<dbReference type="PANTHER" id="PTHR45877:SF2">
    <property type="entry name" value="E3 UBIQUITIN-PROTEIN LIGASE SINA-RELATED"/>
    <property type="match status" value="1"/>
</dbReference>
<comment type="similarity">
    <text evidence="3 10">Belongs to the SINA (Seven in absentia) family.</text>
</comment>
<gene>
    <name evidence="12" type="ORF">Ocin01_15396</name>
</gene>
<dbReference type="GO" id="GO:0008270">
    <property type="term" value="F:zinc ion binding"/>
    <property type="evidence" value="ECO:0007669"/>
    <property type="project" value="UniProtKB-KW"/>
</dbReference>
<dbReference type="SUPFAM" id="SSF49599">
    <property type="entry name" value="TRAF domain-like"/>
    <property type="match status" value="2"/>
</dbReference>
<dbReference type="PANTHER" id="PTHR45877">
    <property type="entry name" value="E3 UBIQUITIN-PROTEIN LIGASE SIAH2"/>
    <property type="match status" value="1"/>
</dbReference>
<dbReference type="AlphaFoldDB" id="A0A1D2ME48"/>
<keyword evidence="8 10" id="KW-0862">Zinc</keyword>
<comment type="domain">
    <text evidence="10">The SBD domain (substrate-binding domain) mediates the interaction with substrate proteins. It is related to the TRAF family.</text>
</comment>
<dbReference type="GO" id="GO:0061630">
    <property type="term" value="F:ubiquitin protein ligase activity"/>
    <property type="evidence" value="ECO:0007669"/>
    <property type="project" value="UniProtKB-EC"/>
</dbReference>
<evidence type="ECO:0000313" key="12">
    <source>
        <dbReference type="EMBL" id="ODM91288.1"/>
    </source>
</evidence>
<feature type="domain" description="SIAH-type" evidence="11">
    <location>
        <begin position="24"/>
        <end position="84"/>
    </location>
</feature>
<evidence type="ECO:0000256" key="2">
    <source>
        <dbReference type="ARBA" id="ARBA00004906"/>
    </source>
</evidence>
<evidence type="ECO:0000256" key="8">
    <source>
        <dbReference type="ARBA" id="ARBA00022833"/>
    </source>
</evidence>
<comment type="pathway">
    <text evidence="2 10">Protein modification; protein ubiquitination.</text>
</comment>
<evidence type="ECO:0000256" key="1">
    <source>
        <dbReference type="ARBA" id="ARBA00000900"/>
    </source>
</evidence>
<dbReference type="InterPro" id="IPR004162">
    <property type="entry name" value="SINA-like_animal"/>
</dbReference>
<dbReference type="GO" id="GO:0005737">
    <property type="term" value="C:cytoplasm"/>
    <property type="evidence" value="ECO:0007669"/>
    <property type="project" value="InterPro"/>
</dbReference>
<dbReference type="GO" id="GO:0031624">
    <property type="term" value="F:ubiquitin conjugating enzyme binding"/>
    <property type="evidence" value="ECO:0007669"/>
    <property type="project" value="TreeGrafter"/>
</dbReference>
<keyword evidence="13" id="KW-1185">Reference proteome</keyword>
<comment type="catalytic activity">
    <reaction evidence="1 10">
        <text>S-ubiquitinyl-[E2 ubiquitin-conjugating enzyme]-L-cysteine + [acceptor protein]-L-lysine = [E2 ubiquitin-conjugating enzyme]-L-cysteine + N(6)-ubiquitinyl-[acceptor protein]-L-lysine.</text>
        <dbReference type="EC" id="2.3.2.27"/>
    </reaction>
</comment>
<evidence type="ECO:0000313" key="13">
    <source>
        <dbReference type="Proteomes" id="UP000094527"/>
    </source>
</evidence>
<proteinExistence type="inferred from homology"/>
<comment type="domain">
    <text evidence="10">The RING-type zinc finger domain is essential for ubiquitin ligase activity.</text>
</comment>
<evidence type="ECO:0000256" key="5">
    <source>
        <dbReference type="ARBA" id="ARBA00022723"/>
    </source>
</evidence>
<keyword evidence="6 9" id="KW-0863">Zinc-finger</keyword>
<dbReference type="InterPro" id="IPR008974">
    <property type="entry name" value="TRAF-like"/>
</dbReference>
<evidence type="ECO:0000259" key="11">
    <source>
        <dbReference type="PROSITE" id="PS51081"/>
    </source>
</evidence>
<sequence length="277" mass="30879">MSYQYNELICVSGNLGAVTNAAKTVFFPCDHFGNGCRALLLAKEKLDHERNCEFGRCVCPYPGGICEWTGPVEHVVHHLMTMHKNLATFQGDDHVILAKDVHIAGPLDWQVSSLFMSSSASPSEKQYSLGFKQVCSPFRVVIQSCFGHNFIAVLGKQYHQNGEEQYHALVQLVGSREDSQKFCYRLELSAGQYRRLVWNGTTRSIHDGIISAIESGDCFLFDSKTVEICAENQSLQMRVIVSPVQQDDVFPQFVEGSTSPVKDPAVTLHYLPIPSSE</sequence>
<evidence type="ECO:0000256" key="7">
    <source>
        <dbReference type="ARBA" id="ARBA00022786"/>
    </source>
</evidence>
<dbReference type="GO" id="GO:0016567">
    <property type="term" value="P:protein ubiquitination"/>
    <property type="evidence" value="ECO:0007669"/>
    <property type="project" value="UniProtKB-UniPathway"/>
</dbReference>
<evidence type="ECO:0000256" key="10">
    <source>
        <dbReference type="RuleBase" id="RU201113"/>
    </source>
</evidence>
<dbReference type="UniPathway" id="UPA00143"/>
<dbReference type="Pfam" id="PF03145">
    <property type="entry name" value="Sina_TRAF"/>
    <property type="match status" value="1"/>
</dbReference>
<comment type="function">
    <text evidence="10">E3 ubiquitin-protein ligase that mediates ubiquitination and subsequent proteasomal degradation of target proteins. E3 ubiquitin ligases accept ubiquitin from an E2 ubiquitin-conjugating enzyme in the form of a thioester and then directly transfers the ubiquitin to targeted substrates.</text>
</comment>
<name>A0A1D2ME48_ORCCI</name>
<protein>
    <recommendedName>
        <fullName evidence="10">E3 ubiquitin-protein ligase</fullName>
        <ecNumber evidence="10">2.3.2.27</ecNumber>
    </recommendedName>
</protein>
<evidence type="ECO:0000256" key="6">
    <source>
        <dbReference type="ARBA" id="ARBA00022771"/>
    </source>
</evidence>
<dbReference type="OrthoDB" id="941555at2759"/>
<dbReference type="Proteomes" id="UP000094527">
    <property type="component" value="Unassembled WGS sequence"/>
</dbReference>
<comment type="caution">
    <text evidence="12">The sequence shown here is derived from an EMBL/GenBank/DDBJ whole genome shotgun (WGS) entry which is preliminary data.</text>
</comment>
<reference evidence="12 13" key="1">
    <citation type="journal article" date="2016" name="Genome Biol. Evol.">
        <title>Gene Family Evolution Reflects Adaptation to Soil Environmental Stressors in the Genome of the Collembolan Orchesella cincta.</title>
        <authorList>
            <person name="Faddeeva-Vakhrusheva A."/>
            <person name="Derks M.F."/>
            <person name="Anvar S.Y."/>
            <person name="Agamennone V."/>
            <person name="Suring W."/>
            <person name="Smit S."/>
            <person name="van Straalen N.M."/>
            <person name="Roelofs D."/>
        </authorList>
    </citation>
    <scope>NUCLEOTIDE SEQUENCE [LARGE SCALE GENOMIC DNA]</scope>
    <source>
        <tissue evidence="12">Mixed pool</tissue>
    </source>
</reference>
<keyword evidence="4" id="KW-0808">Transferase</keyword>
<dbReference type="EC" id="2.3.2.27" evidence="10"/>
<dbReference type="EMBL" id="LJIJ01001604">
    <property type="protein sequence ID" value="ODM91288.1"/>
    <property type="molecule type" value="Genomic_DNA"/>
</dbReference>
<dbReference type="Gene3D" id="3.30.40.10">
    <property type="entry name" value="Zinc/RING finger domain, C3HC4 (zinc finger)"/>
    <property type="match status" value="1"/>
</dbReference>
<keyword evidence="7 10" id="KW-0833">Ubl conjugation pathway</keyword>
<dbReference type="Gene3D" id="2.60.210.10">
    <property type="entry name" value="Apoptosis, Tumor Necrosis Factor Receptor Associated Protein 2, Chain A"/>
    <property type="match status" value="1"/>
</dbReference>
<dbReference type="FunFam" id="3.30.40.10:FF:000041">
    <property type="entry name" value="E3 ubiquitin-protein ligase SINAT3"/>
    <property type="match status" value="1"/>
</dbReference>